<evidence type="ECO:0000256" key="2">
    <source>
        <dbReference type="SAM" id="MobiDB-lite"/>
    </source>
</evidence>
<organism evidence="3 4">
    <name type="scientific">Paramuricea clavata</name>
    <name type="common">Red gorgonian</name>
    <name type="synonym">Violescent sea-whip</name>
    <dbReference type="NCBI Taxonomy" id="317549"/>
    <lineage>
        <taxon>Eukaryota</taxon>
        <taxon>Metazoa</taxon>
        <taxon>Cnidaria</taxon>
        <taxon>Anthozoa</taxon>
        <taxon>Octocorallia</taxon>
        <taxon>Malacalcyonacea</taxon>
        <taxon>Plexauridae</taxon>
        <taxon>Paramuricea</taxon>
    </lineage>
</organism>
<dbReference type="Proteomes" id="UP001152795">
    <property type="component" value="Unassembled WGS sequence"/>
</dbReference>
<gene>
    <name evidence="3" type="ORF">PACLA_8A047471</name>
</gene>
<sequence>MPQIVCERLFNIYDQCDPVAYRLEPLFRERYSNIEPVHIKSHTESNYSYDSPEESLQPDSSGGTGNWLVYALLGRPKGGNTAECSTEQGQTPSSTDQCDAGDSNASKEMSSGGWFSRMFSRSTAKDFDARSDDETDGDEHIAELAKQKQVLSRRIDYTLCENRTQYWSAITSHLSYWNSNDLCRFVLHQIYSDKELNHS</sequence>
<comment type="caution">
    <text evidence="3">The sequence shown here is derived from an EMBL/GenBank/DDBJ whole genome shotgun (WGS) entry which is preliminary data.</text>
</comment>
<dbReference type="AlphaFoldDB" id="A0A7D9IUL8"/>
<keyword evidence="4" id="KW-1185">Reference proteome</keyword>
<name>A0A7D9IUL8_PARCT</name>
<dbReference type="InterPro" id="IPR058055">
    <property type="entry name" value="PA-PLA1"/>
</dbReference>
<dbReference type="Pfam" id="PF02862">
    <property type="entry name" value="DDHD"/>
    <property type="match status" value="1"/>
</dbReference>
<comment type="similarity">
    <text evidence="1">Belongs to the PA-PLA1 family.</text>
</comment>
<dbReference type="EMBL" id="CACRXK020007948">
    <property type="protein sequence ID" value="CAB4013615.1"/>
    <property type="molecule type" value="Genomic_DNA"/>
</dbReference>
<feature type="compositionally biased region" description="Polar residues" evidence="2">
    <location>
        <begin position="82"/>
        <end position="109"/>
    </location>
</feature>
<dbReference type="OrthoDB" id="69269at2759"/>
<reference evidence="3" key="1">
    <citation type="submission" date="2020-04" db="EMBL/GenBank/DDBJ databases">
        <authorList>
            <person name="Alioto T."/>
            <person name="Alioto T."/>
            <person name="Gomez Garrido J."/>
        </authorList>
    </citation>
    <scope>NUCLEOTIDE SEQUENCE</scope>
    <source>
        <strain evidence="3">A484AB</strain>
    </source>
</reference>
<evidence type="ECO:0000313" key="3">
    <source>
        <dbReference type="EMBL" id="CAB4013615.1"/>
    </source>
</evidence>
<feature type="region of interest" description="Disordered" evidence="2">
    <location>
        <begin position="80"/>
        <end position="112"/>
    </location>
</feature>
<dbReference type="PROSITE" id="PS51043">
    <property type="entry name" value="DDHD"/>
    <property type="match status" value="1"/>
</dbReference>
<evidence type="ECO:0000313" key="4">
    <source>
        <dbReference type="Proteomes" id="UP001152795"/>
    </source>
</evidence>
<accession>A0A7D9IUL8</accession>
<dbReference type="GO" id="GO:0004620">
    <property type="term" value="F:phospholipase activity"/>
    <property type="evidence" value="ECO:0007669"/>
    <property type="project" value="TreeGrafter"/>
</dbReference>
<dbReference type="InterPro" id="IPR004177">
    <property type="entry name" value="DDHD_dom"/>
</dbReference>
<evidence type="ECO:0000256" key="1">
    <source>
        <dbReference type="ARBA" id="ARBA00038464"/>
    </source>
</evidence>
<dbReference type="PANTHER" id="PTHR23509">
    <property type="entry name" value="PA-PL1 PHOSPHOLIPASE FAMILY"/>
    <property type="match status" value="1"/>
</dbReference>
<dbReference type="GO" id="GO:0005737">
    <property type="term" value="C:cytoplasm"/>
    <property type="evidence" value="ECO:0007669"/>
    <property type="project" value="TreeGrafter"/>
</dbReference>
<protein>
    <submittedName>
        <fullName evidence="3">Phospholipase DDHD1-like</fullName>
    </submittedName>
</protein>
<proteinExistence type="inferred from homology"/>
<dbReference type="GO" id="GO:0046872">
    <property type="term" value="F:metal ion binding"/>
    <property type="evidence" value="ECO:0007669"/>
    <property type="project" value="InterPro"/>
</dbReference>
<dbReference type="SMART" id="SM01127">
    <property type="entry name" value="DDHD"/>
    <property type="match status" value="1"/>
</dbReference>
<dbReference type="PANTHER" id="PTHR23509:SF48">
    <property type="entry name" value="INTRACELLULAR PHOSPHOLIPASE A1"/>
    <property type="match status" value="1"/>
</dbReference>